<proteinExistence type="predicted"/>
<dbReference type="PANTHER" id="PTHR35370:SF1">
    <property type="entry name" value="TYPE VI SECRETION SYSTEM COMPONENT TSSF1"/>
    <property type="match status" value="1"/>
</dbReference>
<evidence type="ECO:0000313" key="3">
    <source>
        <dbReference type="Proteomes" id="UP000241167"/>
    </source>
</evidence>
<sequence length="659" mass="74080">MPSPSSSGETSRPPPTRCPSSSGPKSIRRRSPSTCGSSAVDPRLLRFYNDELTYLREAAREFGEEHESVAGRLGLKTPTDPDPYVERLLEGVAYLGARVQLKMADQYPEFTSHLLHAIQPHYLAPMPSICIAGFEPQEGDQILLKGHRVPRGTQLIATASDQDNAPVIFRTGHDVTLWPLKIVEAEYLSTRAAVAPFAAAAKVRAEAGLRLRFAATAGAELPQVLPKELPLYLHGAEAVPNELYRQLIGETQAVLARSADAPANAAWMSLPRPEQVGFEDEDALLPAEQRAFRGYRLLSEYFACPERFLFARLMQLDRAFRTSPKACDVVLLFGRSSPVLARAVDVSNFKLYASPAINLFEKQLDRVQVRPHEHEYHLIPDRTRRYDFEVFRPLEVKAYARDNLDARTVAPLYAFGALLYDWREALFYSSQLRPRRLSTREQRLRRRSEYVGTETWLSLTSPGDPARIEDVHELSVRALVTNRELPELLTFRGDKHFVASGVPARAISVLRAPTRPRPPLGLGDAAWRVIAHLTPNYMTLAPEDHEDPSALRDHLALYGRQDDAALRRQIDGVLAIRSSKVMRRVPGLDRMALARGHRIRMKLDDAAFDKGGMFLFTAVLERFLAEFASINAFTECSFYSPNEGEFAQWPPRMGRQHNI</sequence>
<reference evidence="2 3" key="1">
    <citation type="submission" date="2018-03" db="EMBL/GenBank/DDBJ databases">
        <title>The draft genome of Sphingosinicella sp. GL-C-18.</title>
        <authorList>
            <person name="Liu L."/>
            <person name="Li L."/>
            <person name="Liang L."/>
            <person name="Zhang X."/>
            <person name="Wang T."/>
        </authorList>
    </citation>
    <scope>NUCLEOTIDE SEQUENCE [LARGE SCALE GENOMIC DNA]</scope>
    <source>
        <strain evidence="2 3">GL-C-18</strain>
    </source>
</reference>
<dbReference type="NCBIfam" id="TIGR03359">
    <property type="entry name" value="VI_chp_6"/>
    <property type="match status" value="1"/>
</dbReference>
<dbReference type="AlphaFoldDB" id="A0A2P7QFV0"/>
<dbReference type="Proteomes" id="UP000241167">
    <property type="component" value="Unassembled WGS sequence"/>
</dbReference>
<dbReference type="PANTHER" id="PTHR35370">
    <property type="entry name" value="CYTOPLASMIC PROTEIN-RELATED-RELATED"/>
    <property type="match status" value="1"/>
</dbReference>
<organism evidence="2 3">
    <name type="scientific">Allosphingosinicella deserti</name>
    <dbReference type="NCBI Taxonomy" id="2116704"/>
    <lineage>
        <taxon>Bacteria</taxon>
        <taxon>Pseudomonadati</taxon>
        <taxon>Pseudomonadota</taxon>
        <taxon>Alphaproteobacteria</taxon>
        <taxon>Sphingomonadales</taxon>
        <taxon>Sphingomonadaceae</taxon>
        <taxon>Allosphingosinicella</taxon>
    </lineage>
</organism>
<dbReference type="PIRSF" id="PIRSF028304">
    <property type="entry name" value="UCP028304"/>
    <property type="match status" value="1"/>
</dbReference>
<name>A0A2P7QFV0_9SPHN</name>
<feature type="region of interest" description="Disordered" evidence="1">
    <location>
        <begin position="1"/>
        <end position="37"/>
    </location>
</feature>
<comment type="caution">
    <text evidence="2">The sequence shown here is derived from an EMBL/GenBank/DDBJ whole genome shotgun (WGS) entry which is preliminary data.</text>
</comment>
<accession>A0A2P7QFV0</accession>
<gene>
    <name evidence="2" type="primary">vasA</name>
    <name evidence="2" type="ORF">C7I55_24235</name>
</gene>
<dbReference type="EMBL" id="PXYI01000011">
    <property type="protein sequence ID" value="PSJ36824.1"/>
    <property type="molecule type" value="Genomic_DNA"/>
</dbReference>
<evidence type="ECO:0000313" key="2">
    <source>
        <dbReference type="EMBL" id="PSJ36824.1"/>
    </source>
</evidence>
<protein>
    <submittedName>
        <fullName evidence="2">Type VI secretion system baseplate subunit TssF</fullName>
    </submittedName>
</protein>
<dbReference type="InterPro" id="IPR010272">
    <property type="entry name" value="T6SS_TssF"/>
</dbReference>
<keyword evidence="3" id="KW-1185">Reference proteome</keyword>
<dbReference type="Pfam" id="PF05947">
    <property type="entry name" value="T6SS_TssF"/>
    <property type="match status" value="1"/>
</dbReference>
<evidence type="ECO:0000256" key="1">
    <source>
        <dbReference type="SAM" id="MobiDB-lite"/>
    </source>
</evidence>